<dbReference type="Gene3D" id="3.10.110.10">
    <property type="entry name" value="Ubiquitin Conjugating Enzyme"/>
    <property type="match status" value="1"/>
</dbReference>
<comment type="caution">
    <text evidence="2">The sequence shown here is derived from an EMBL/GenBank/DDBJ whole genome shotgun (WGS) entry which is preliminary data.</text>
</comment>
<name>A0A1R1PYD2_ZANCU</name>
<organism evidence="2 3">
    <name type="scientific">Zancudomyces culisetae</name>
    <name type="common">Gut fungus</name>
    <name type="synonym">Smittium culisetae</name>
    <dbReference type="NCBI Taxonomy" id="1213189"/>
    <lineage>
        <taxon>Eukaryota</taxon>
        <taxon>Fungi</taxon>
        <taxon>Fungi incertae sedis</taxon>
        <taxon>Zoopagomycota</taxon>
        <taxon>Kickxellomycotina</taxon>
        <taxon>Harpellomycetes</taxon>
        <taxon>Harpellales</taxon>
        <taxon>Legeriomycetaceae</taxon>
        <taxon>Zancudomyces</taxon>
    </lineage>
</organism>
<feature type="transmembrane region" description="Helical" evidence="1">
    <location>
        <begin position="151"/>
        <end position="169"/>
    </location>
</feature>
<dbReference type="InterPro" id="IPR016135">
    <property type="entry name" value="UBQ-conjugating_enzyme/RWD"/>
</dbReference>
<dbReference type="EMBL" id="LSSK01000028">
    <property type="protein sequence ID" value="OMH85939.1"/>
    <property type="molecule type" value="Genomic_DNA"/>
</dbReference>
<dbReference type="Proteomes" id="UP000188320">
    <property type="component" value="Unassembled WGS sequence"/>
</dbReference>
<sequence length="172" mass="19278">MSNFHPNTWNPAWSVSTIVTGLLSFMVEEEMTTGSVRMTPRDRKLLAKKSHSENIKNSVFRKVFPELAGKEMNESIFVTDVVVSKDKEAGIKTPNKEINGKNLATDKVQKVQLLKHKEKAEMVSTTTKATNESNTNKIGNGSVANGDKNRVAWMVVGFGILMYFLIRLFSRI</sequence>
<keyword evidence="1" id="KW-1133">Transmembrane helix</keyword>
<dbReference type="AlphaFoldDB" id="A0A1R1PYD2"/>
<keyword evidence="1" id="KW-0812">Transmembrane</keyword>
<gene>
    <name evidence="2" type="ORF">AX774_g520</name>
</gene>
<proteinExistence type="predicted"/>
<keyword evidence="1" id="KW-0472">Membrane</keyword>
<dbReference type="OrthoDB" id="1158011at2759"/>
<evidence type="ECO:0000313" key="2">
    <source>
        <dbReference type="EMBL" id="OMH85939.1"/>
    </source>
</evidence>
<accession>A0A1R1PYD2</accession>
<protein>
    <submittedName>
        <fullName evidence="2">Ubiquitin-conjugating enzyme E2 6</fullName>
    </submittedName>
</protein>
<evidence type="ECO:0000256" key="1">
    <source>
        <dbReference type="SAM" id="Phobius"/>
    </source>
</evidence>
<reference evidence="3" key="1">
    <citation type="submission" date="2017-01" db="EMBL/GenBank/DDBJ databases">
        <authorList>
            <person name="Wang Y."/>
            <person name="White M."/>
            <person name="Kvist S."/>
            <person name="Moncalvo J.-M."/>
        </authorList>
    </citation>
    <scope>NUCLEOTIDE SEQUENCE [LARGE SCALE GENOMIC DNA]</scope>
    <source>
        <strain evidence="3">COL-18-3</strain>
    </source>
</reference>
<dbReference type="SUPFAM" id="SSF54495">
    <property type="entry name" value="UBC-like"/>
    <property type="match status" value="1"/>
</dbReference>
<keyword evidence="3" id="KW-1185">Reference proteome</keyword>
<evidence type="ECO:0000313" key="3">
    <source>
        <dbReference type="Proteomes" id="UP000188320"/>
    </source>
</evidence>